<feature type="signal peptide" evidence="2">
    <location>
        <begin position="1"/>
        <end position="18"/>
    </location>
</feature>
<organism evidence="3 4">
    <name type="scientific">Gregarina niphandrodes</name>
    <name type="common">Septate eugregarine</name>
    <dbReference type="NCBI Taxonomy" id="110365"/>
    <lineage>
        <taxon>Eukaryota</taxon>
        <taxon>Sar</taxon>
        <taxon>Alveolata</taxon>
        <taxon>Apicomplexa</taxon>
        <taxon>Conoidasida</taxon>
        <taxon>Gregarinasina</taxon>
        <taxon>Eugregarinorida</taxon>
        <taxon>Gregarinidae</taxon>
        <taxon>Gregarina</taxon>
    </lineage>
</organism>
<dbReference type="Proteomes" id="UP000019763">
    <property type="component" value="Unassembled WGS sequence"/>
</dbReference>
<gene>
    <name evidence="3" type="ORF">GNI_063970</name>
</gene>
<name>A0A023B806_GRENI</name>
<evidence type="ECO:0000256" key="2">
    <source>
        <dbReference type="SAM" id="SignalP"/>
    </source>
</evidence>
<dbReference type="EMBL" id="AFNH02000482">
    <property type="protein sequence ID" value="EZG68177.1"/>
    <property type="molecule type" value="Genomic_DNA"/>
</dbReference>
<dbReference type="VEuPathDB" id="CryptoDB:GNI_063970"/>
<keyword evidence="2" id="KW-0732">Signal</keyword>
<feature type="transmembrane region" description="Helical" evidence="1">
    <location>
        <begin position="53"/>
        <end position="71"/>
    </location>
</feature>
<reference evidence="3" key="1">
    <citation type="submission" date="2013-12" db="EMBL/GenBank/DDBJ databases">
        <authorList>
            <person name="Omoto C.K."/>
            <person name="Sibley D."/>
            <person name="Venepally P."/>
            <person name="Hadjithomas M."/>
            <person name="Karamycheva S."/>
            <person name="Brunk B."/>
            <person name="Roos D."/>
            <person name="Caler E."/>
            <person name="Lorenzi H."/>
        </authorList>
    </citation>
    <scope>NUCLEOTIDE SEQUENCE</scope>
</reference>
<accession>A0A023B806</accession>
<sequence>MVVSKLTCLALWATVALGEPTITEIDGDDGLITYGIHHRPGQVRWYHWNKGQVLWALLGLACLLGALTFCCTRTNRLDQERPVVYVQPAPATGAVRTTTVPVANVATGRTDVVNYA</sequence>
<keyword evidence="1" id="KW-1133">Transmembrane helix</keyword>
<keyword evidence="1 3" id="KW-0812">Transmembrane</keyword>
<dbReference type="AlphaFoldDB" id="A0A023B806"/>
<evidence type="ECO:0000256" key="1">
    <source>
        <dbReference type="SAM" id="Phobius"/>
    </source>
</evidence>
<proteinExistence type="predicted"/>
<dbReference type="RefSeq" id="XP_011130071.1">
    <property type="nucleotide sequence ID" value="XM_011131769.1"/>
</dbReference>
<keyword evidence="4" id="KW-1185">Reference proteome</keyword>
<keyword evidence="1" id="KW-0472">Membrane</keyword>
<protein>
    <submittedName>
        <fullName evidence="3">Transmembrane protein</fullName>
    </submittedName>
</protein>
<evidence type="ECO:0000313" key="3">
    <source>
        <dbReference type="EMBL" id="EZG68177.1"/>
    </source>
</evidence>
<dbReference type="GeneID" id="22912355"/>
<evidence type="ECO:0000313" key="4">
    <source>
        <dbReference type="Proteomes" id="UP000019763"/>
    </source>
</evidence>
<comment type="caution">
    <text evidence="3">The sequence shown here is derived from an EMBL/GenBank/DDBJ whole genome shotgun (WGS) entry which is preliminary data.</text>
</comment>
<feature type="chain" id="PRO_5001512046" evidence="2">
    <location>
        <begin position="19"/>
        <end position="116"/>
    </location>
</feature>